<proteinExistence type="predicted"/>
<dbReference type="EMBL" id="RHLD01000045">
    <property type="protein sequence ID" value="TPP51559.1"/>
    <property type="molecule type" value="Genomic_DNA"/>
</dbReference>
<dbReference type="Proteomes" id="UP000318821">
    <property type="component" value="Unassembled WGS sequence"/>
</dbReference>
<dbReference type="SUPFAM" id="SSF56176">
    <property type="entry name" value="FAD-binding/transporter-associated domain-like"/>
    <property type="match status" value="1"/>
</dbReference>
<name>A0A504XVB9_LEIDO</name>
<organism evidence="1 2">
    <name type="scientific">Leishmania donovani</name>
    <dbReference type="NCBI Taxonomy" id="5661"/>
    <lineage>
        <taxon>Eukaryota</taxon>
        <taxon>Discoba</taxon>
        <taxon>Euglenozoa</taxon>
        <taxon>Kinetoplastea</taxon>
        <taxon>Metakinetoplastina</taxon>
        <taxon>Trypanosomatida</taxon>
        <taxon>Trypanosomatidae</taxon>
        <taxon>Leishmaniinae</taxon>
        <taxon>Leishmania</taxon>
    </lineage>
</organism>
<evidence type="ECO:0000313" key="2">
    <source>
        <dbReference type="Proteomes" id="UP000318821"/>
    </source>
</evidence>
<dbReference type="InterPro" id="IPR036318">
    <property type="entry name" value="FAD-bd_PCMH-like_sf"/>
</dbReference>
<dbReference type="GO" id="GO:0050660">
    <property type="term" value="F:flavin adenine dinucleotide binding"/>
    <property type="evidence" value="ECO:0007669"/>
    <property type="project" value="InterPro"/>
</dbReference>
<comment type="caution">
    <text evidence="1">The sequence shown here is derived from an EMBL/GenBank/DDBJ whole genome shotgun (WGS) entry which is preliminary data.</text>
</comment>
<dbReference type="VEuPathDB" id="TriTrypDB:LdBPK_271940.1"/>
<dbReference type="VEuPathDB" id="TriTrypDB:LdCL_270026600"/>
<dbReference type="AlphaFoldDB" id="A0A504XVB9"/>
<sequence>MRSGSGDSATSTSRIDSEDLACILNCGAIAIDTANIKRLRVTIDVGCLWTGAGVSKIELNKAIAKYGFAFDPDPTLTYGITGEKVISLLVLTAQENFFQKNQVVLKSSAGHERTQLHLNSEGKLGIAFAACLCPFSTTEYNAGYAATFELAEDDAKAAATLKHATSVHEYSTVLMTLISNYSGLLDAKKDYKGAESILKAGQGGGYNTVQHIIATGVHVDFFQTGALGIGVCKICHLLREHGKDHVAA</sequence>
<protein>
    <submittedName>
        <fullName evidence="1">Uncharacterized protein</fullName>
    </submittedName>
</protein>
<evidence type="ECO:0000313" key="1">
    <source>
        <dbReference type="EMBL" id="TPP51559.1"/>
    </source>
</evidence>
<reference evidence="2" key="1">
    <citation type="submission" date="2019-02" db="EMBL/GenBank/DDBJ databases">
        <title>FDA dAtabase for Regulatory Grade micrObial Sequences (FDA-ARGOS): Supporting development and validation of Infectious Disease Dx tests.</title>
        <authorList>
            <person name="Duncan R."/>
            <person name="Fisher C."/>
            <person name="Tallon L."/>
            <person name="Sadzewicz L."/>
            <person name="Sengamalay N."/>
            <person name="Ott S."/>
            <person name="Godinez A."/>
            <person name="Nagaraj S."/>
            <person name="Vavikolanu K."/>
            <person name="Vyas G."/>
            <person name="Nadendla S."/>
            <person name="Aluvathingal J."/>
            <person name="Sichtig H."/>
        </authorList>
    </citation>
    <scope>NUCLEOTIDE SEQUENCE [LARGE SCALE GENOMIC DNA]</scope>
    <source>
        <strain evidence="2">FDAARGOS_360</strain>
    </source>
</reference>
<dbReference type="VEuPathDB" id="TriTrypDB:LDHU3_27.2930"/>
<gene>
    <name evidence="1" type="ORF">CGC20_35890</name>
</gene>
<accession>A0A504XVB9</accession>